<comment type="caution">
    <text evidence="4">The sequence shown here is derived from an EMBL/GenBank/DDBJ whole genome shotgun (WGS) entry which is preliminary data.</text>
</comment>
<dbReference type="Pfam" id="PF07714">
    <property type="entry name" value="PK_Tyr_Ser-Thr"/>
    <property type="match status" value="5"/>
</dbReference>
<gene>
    <name evidence="4" type="ORF">RCL2_001819300</name>
</gene>
<dbReference type="InterPro" id="IPR051681">
    <property type="entry name" value="Ser/Thr_Kinases-Pseudokinases"/>
</dbReference>
<dbReference type="InterPro" id="IPR002048">
    <property type="entry name" value="EF_hand_dom"/>
</dbReference>
<sequence length="1608" mass="185544">MSNTISWLENSISDGNINYFNYSDFKNITSIGSSSSGGVFRATWKNTNHSVALKWFNNDEQTLKKFVKEVKSHRKVDIHENIIRFYGVTYEANEIYQQKKYSLVLEYADSGTLEVYLKNHFNELDWNDKYQLALQLASAVECIHNCGIIHCDLHAYNILVHRKNIKLADFGLSKKMIDEKSSNESKVYGVIPYIDPKSFEFFNQNDDDVDKKYELNEKSDIYSIGVLMWQISSGHKPFYVKDEKNTKVDDASLALTIFKGKREKVIDGTPDLYRNLYQECWKFEPNERPSINKVVTTLESIINKNNTIINKEINNLKDDHDDCSLSTRTTEISSITYLAYQPLITAVSLLTQQIVKAYENAQYNKKSCKAQIQRVQAAEAAVQALNRSRRENEKNFCKPMYYISFERFIAILREVEEFVKDVTHLSGYRKFISNDHIKERFLRLITEFDNVVSDLQLAMVIADENERNMNIAILQDDVNQMTKFLEKIGGGVTRDNKINDIFEDILTLKSKISEIGFNPFINKIDSNELLDPDDSQPAVSSRNTHKKLYGGQVVACKLIVKENKSDKFDKPAETVPSISSKVQAELAVLSYLGKCDYIIKFYGLCEMEGGILGIFGWTENGNLRELYKTIDIEWPWKLKIALNICCGIIFLHGCQILHQDIRCENILITENLNPKISNFKYTRALQDNVTSITRIIRWLAPEKMNSKEINQEIVAAVSSTQQVPKKEEENLNKKKEDYVPYTIQCEIFSFGMLLWELAFQRFPYKDMEISEIQKHVLTGKREYLNFPLSSYDVEKEYGDIIKAAWQPDPSFRPELNHLFNYLEDLRVSFIIKLGSLNEKFDYFNEKINNLSSKSKATDSPKNSRLKDFKETVVDTSKFVLEAVSNIGEAVGPYLPLITAVASLTQQIEKAYESAQYNKKSCAALIQRVQAAEVAVKALNRRKQENEKKFRNQSYYYSFERFVAILKDIKGFVQDVTHLSGYRKFISSIHIQDRFRQLITDFDSVVGDLQLAMVIANEEERKMDIEILQEDISEMTKFLEKIEGGVTTIDKKISNILELILTLKGKSSKKDFNPTINRIDSNELNEPFGNLTSVLAHNKHKIHKKLYRGQDVACKLIIEESGAQISNRIHAELAILSNLGKCDYIINFHRLCEKDGSVFSVFDWAENGNLRELYEKFDIEWPRKLKIALNICRGIAFLHGWLVKKIANLIEILNLDYLLTILFIYLTIIWKTQYSQILHQDIRCENILITETLEPKISYFKYKSSFQSSTISISNITQIIRWLAPEKMNSKKIQMAIANAVSSIQQMSKKDESKKERKDKDYVPYTIQCEIFSFGMLLWELAFQRFPYKDMEISEIQKHVLNGKREHLNFPLSSYGVEKEYGNIIKAAWQSDPSLRPELSYLFNDLENLSSPLISDRSPRGLNPKRNDMEVTPIELPPGDIEFSIDQIDFILPMMKLEDGITAHKMGERKKAFECFEKHAEINNKVAKYWLGYYYWEGYVVEKNLARAVELFKEAADKGVPDAQLRYAFALSDKNSSLKFNLEEFVKYLTMAADNGNTAAQFNLGDLYYNGKLSIPKNEEKGLSYLKLAAVKGQPRACAMLDKLKIVYI</sequence>
<protein>
    <submittedName>
        <fullName evidence="4">Kinase-like domain-containing protein</fullName>
    </submittedName>
</protein>
<dbReference type="PROSITE" id="PS00109">
    <property type="entry name" value="PROTEIN_KINASE_TYR"/>
    <property type="match status" value="1"/>
</dbReference>
<dbReference type="GO" id="GO:0005524">
    <property type="term" value="F:ATP binding"/>
    <property type="evidence" value="ECO:0007669"/>
    <property type="project" value="InterPro"/>
</dbReference>
<evidence type="ECO:0000259" key="2">
    <source>
        <dbReference type="PROSITE" id="PS50011"/>
    </source>
</evidence>
<dbReference type="Pfam" id="PF22215">
    <property type="entry name" value="MLKL_N"/>
    <property type="match status" value="2"/>
</dbReference>
<dbReference type="SMART" id="SM00671">
    <property type="entry name" value="SEL1"/>
    <property type="match status" value="3"/>
</dbReference>
<feature type="coiled-coil region" evidence="1">
    <location>
        <begin position="368"/>
        <end position="395"/>
    </location>
</feature>
<organism evidence="4 5">
    <name type="scientific">Rhizophagus clarus</name>
    <dbReference type="NCBI Taxonomy" id="94130"/>
    <lineage>
        <taxon>Eukaryota</taxon>
        <taxon>Fungi</taxon>
        <taxon>Fungi incertae sedis</taxon>
        <taxon>Mucoromycota</taxon>
        <taxon>Glomeromycotina</taxon>
        <taxon>Glomeromycetes</taxon>
        <taxon>Glomerales</taxon>
        <taxon>Glomeraceae</taxon>
        <taxon>Rhizophagus</taxon>
    </lineage>
</organism>
<keyword evidence="4" id="KW-0808">Transferase</keyword>
<dbReference type="InterPro" id="IPR054000">
    <property type="entry name" value="MLKL_N"/>
</dbReference>
<reference evidence="4" key="1">
    <citation type="submission" date="2019-10" db="EMBL/GenBank/DDBJ databases">
        <title>Conservation and host-specific expression of non-tandemly repeated heterogenous ribosome RNA gene in arbuscular mycorrhizal fungi.</title>
        <authorList>
            <person name="Maeda T."/>
            <person name="Kobayashi Y."/>
            <person name="Nakagawa T."/>
            <person name="Ezawa T."/>
            <person name="Yamaguchi K."/>
            <person name="Bino T."/>
            <person name="Nishimoto Y."/>
            <person name="Shigenobu S."/>
            <person name="Kawaguchi M."/>
        </authorList>
    </citation>
    <scope>NUCLEOTIDE SEQUENCE</scope>
    <source>
        <strain evidence="4">HR1</strain>
    </source>
</reference>
<evidence type="ECO:0000259" key="3">
    <source>
        <dbReference type="PROSITE" id="PS50222"/>
    </source>
</evidence>
<dbReference type="Gene3D" id="1.20.930.20">
    <property type="entry name" value="Adaptor protein Cbl, N-terminal domain"/>
    <property type="match status" value="2"/>
</dbReference>
<dbReference type="SUPFAM" id="SSF56112">
    <property type="entry name" value="Protein kinase-like (PK-like)"/>
    <property type="match status" value="3"/>
</dbReference>
<feature type="coiled-coil region" evidence="1">
    <location>
        <begin position="921"/>
        <end position="948"/>
    </location>
</feature>
<dbReference type="InterPro" id="IPR008266">
    <property type="entry name" value="Tyr_kinase_AS"/>
</dbReference>
<name>A0A8H3LMG4_9GLOM</name>
<dbReference type="Gene3D" id="1.25.40.10">
    <property type="entry name" value="Tetratricopeptide repeat domain"/>
    <property type="match status" value="1"/>
</dbReference>
<dbReference type="Proteomes" id="UP000615446">
    <property type="component" value="Unassembled WGS sequence"/>
</dbReference>
<dbReference type="InterPro" id="IPR006597">
    <property type="entry name" value="Sel1-like"/>
</dbReference>
<dbReference type="CDD" id="cd21037">
    <property type="entry name" value="MLKL_NTD"/>
    <property type="match status" value="2"/>
</dbReference>
<dbReference type="EMBL" id="BLAL01000201">
    <property type="protein sequence ID" value="GES91373.1"/>
    <property type="molecule type" value="Genomic_DNA"/>
</dbReference>
<evidence type="ECO:0000313" key="5">
    <source>
        <dbReference type="Proteomes" id="UP000615446"/>
    </source>
</evidence>
<dbReference type="Pfam" id="PF08238">
    <property type="entry name" value="Sel1"/>
    <property type="match status" value="2"/>
</dbReference>
<dbReference type="InterPro" id="IPR000719">
    <property type="entry name" value="Prot_kinase_dom"/>
</dbReference>
<dbReference type="PANTHER" id="PTHR44329">
    <property type="entry name" value="SERINE/THREONINE-PROTEIN KINASE TNNI3K-RELATED"/>
    <property type="match status" value="1"/>
</dbReference>
<dbReference type="GO" id="GO:0005509">
    <property type="term" value="F:calcium ion binding"/>
    <property type="evidence" value="ECO:0007669"/>
    <property type="project" value="InterPro"/>
</dbReference>
<dbReference type="InterPro" id="IPR011990">
    <property type="entry name" value="TPR-like_helical_dom_sf"/>
</dbReference>
<dbReference type="PROSITE" id="PS50222">
    <property type="entry name" value="EF_HAND_2"/>
    <property type="match status" value="1"/>
</dbReference>
<keyword evidence="4" id="KW-0418">Kinase</keyword>
<feature type="domain" description="Protein kinase" evidence="2">
    <location>
        <begin position="25"/>
        <end position="302"/>
    </location>
</feature>
<evidence type="ECO:0000313" key="4">
    <source>
        <dbReference type="EMBL" id="GES91373.1"/>
    </source>
</evidence>
<dbReference type="Gene3D" id="1.10.510.10">
    <property type="entry name" value="Transferase(Phosphotransferase) domain 1"/>
    <property type="match status" value="4"/>
</dbReference>
<dbReference type="OrthoDB" id="2346001at2759"/>
<keyword evidence="1" id="KW-0175">Coiled coil</keyword>
<feature type="domain" description="Protein kinase" evidence="2">
    <location>
        <begin position="506"/>
        <end position="830"/>
    </location>
</feature>
<dbReference type="InterPro" id="IPR059179">
    <property type="entry name" value="MLKL-like_MCAfunc"/>
</dbReference>
<feature type="domain" description="Protein kinase" evidence="2">
    <location>
        <begin position="1087"/>
        <end position="1413"/>
    </location>
</feature>
<proteinExistence type="predicted"/>
<feature type="domain" description="EF-hand" evidence="3">
    <location>
        <begin position="1519"/>
        <end position="1554"/>
    </location>
</feature>
<dbReference type="GO" id="GO:0007166">
    <property type="term" value="P:cell surface receptor signaling pathway"/>
    <property type="evidence" value="ECO:0007669"/>
    <property type="project" value="InterPro"/>
</dbReference>
<evidence type="ECO:0000256" key="1">
    <source>
        <dbReference type="SAM" id="Coils"/>
    </source>
</evidence>
<dbReference type="GO" id="GO:0004674">
    <property type="term" value="F:protein serine/threonine kinase activity"/>
    <property type="evidence" value="ECO:0007669"/>
    <property type="project" value="TreeGrafter"/>
</dbReference>
<dbReference type="PROSITE" id="PS50011">
    <property type="entry name" value="PROTEIN_KINASE_DOM"/>
    <property type="match status" value="3"/>
</dbReference>
<dbReference type="SUPFAM" id="SSF81901">
    <property type="entry name" value="HCP-like"/>
    <property type="match status" value="1"/>
</dbReference>
<dbReference type="InterPro" id="IPR011009">
    <property type="entry name" value="Kinase-like_dom_sf"/>
</dbReference>
<dbReference type="InterPro" id="IPR036537">
    <property type="entry name" value="Adaptor_Cbl_N_dom_sf"/>
</dbReference>
<accession>A0A8H3LMG4</accession>
<dbReference type="InterPro" id="IPR001245">
    <property type="entry name" value="Ser-Thr/Tyr_kinase_cat_dom"/>
</dbReference>